<accession>A0A392VCR5</accession>
<sequence>PEFALVRHSELAASRSKQYVLDAFAVARCSET</sequence>
<keyword evidence="2" id="KW-1185">Reference proteome</keyword>
<comment type="caution">
    <text evidence="1">The sequence shown here is derived from an EMBL/GenBank/DDBJ whole genome shotgun (WGS) entry which is preliminary data.</text>
</comment>
<dbReference type="Proteomes" id="UP000265520">
    <property type="component" value="Unassembled WGS sequence"/>
</dbReference>
<dbReference type="EMBL" id="LXQA011132587">
    <property type="protein sequence ID" value="MCI86138.1"/>
    <property type="molecule type" value="Genomic_DNA"/>
</dbReference>
<evidence type="ECO:0000313" key="1">
    <source>
        <dbReference type="EMBL" id="MCI86138.1"/>
    </source>
</evidence>
<name>A0A392VCR5_9FABA</name>
<protein>
    <submittedName>
        <fullName evidence="1">Uncharacterized protein</fullName>
    </submittedName>
</protein>
<evidence type="ECO:0000313" key="2">
    <source>
        <dbReference type="Proteomes" id="UP000265520"/>
    </source>
</evidence>
<proteinExistence type="predicted"/>
<organism evidence="1 2">
    <name type="scientific">Trifolium medium</name>
    <dbReference type="NCBI Taxonomy" id="97028"/>
    <lineage>
        <taxon>Eukaryota</taxon>
        <taxon>Viridiplantae</taxon>
        <taxon>Streptophyta</taxon>
        <taxon>Embryophyta</taxon>
        <taxon>Tracheophyta</taxon>
        <taxon>Spermatophyta</taxon>
        <taxon>Magnoliopsida</taxon>
        <taxon>eudicotyledons</taxon>
        <taxon>Gunneridae</taxon>
        <taxon>Pentapetalae</taxon>
        <taxon>rosids</taxon>
        <taxon>fabids</taxon>
        <taxon>Fabales</taxon>
        <taxon>Fabaceae</taxon>
        <taxon>Papilionoideae</taxon>
        <taxon>50 kb inversion clade</taxon>
        <taxon>NPAAA clade</taxon>
        <taxon>Hologalegina</taxon>
        <taxon>IRL clade</taxon>
        <taxon>Trifolieae</taxon>
        <taxon>Trifolium</taxon>
    </lineage>
</organism>
<feature type="non-terminal residue" evidence="1">
    <location>
        <position position="1"/>
    </location>
</feature>
<dbReference type="AlphaFoldDB" id="A0A392VCR5"/>
<reference evidence="1 2" key="1">
    <citation type="journal article" date="2018" name="Front. Plant Sci.">
        <title>Red Clover (Trifolium pratense) and Zigzag Clover (T. medium) - A Picture of Genomic Similarities and Differences.</title>
        <authorList>
            <person name="Dluhosova J."/>
            <person name="Istvanek J."/>
            <person name="Nedelnik J."/>
            <person name="Repkova J."/>
        </authorList>
    </citation>
    <scope>NUCLEOTIDE SEQUENCE [LARGE SCALE GENOMIC DNA]</scope>
    <source>
        <strain evidence="2">cv. 10/8</strain>
        <tissue evidence="1">Leaf</tissue>
    </source>
</reference>